<accession>A0ABV2BPE6</accession>
<dbReference type="RefSeq" id="WP_353873345.1">
    <property type="nucleotide sequence ID" value="NZ_JBEVCJ010000001.1"/>
</dbReference>
<sequence length="155" mass="17407">MARKTTKDQKEHSKKADAEQLPETHQILIDDKASKLSPKQPGFIYFELGKHLETNELELRLKGNDGGGLHSKEWVKLSTILEILDQQEEDKPFKSGVFKPVFEGKSANNASFIAAALRCSAIALTDSTENSIFLHVLNKNFKSRRETLLKLANSK</sequence>
<comment type="caution">
    <text evidence="2">The sequence shown here is derived from an EMBL/GenBank/DDBJ whole genome shotgun (WGS) entry which is preliminary data.</text>
</comment>
<feature type="compositionally biased region" description="Basic and acidic residues" evidence="1">
    <location>
        <begin position="1"/>
        <end position="18"/>
    </location>
</feature>
<protein>
    <submittedName>
        <fullName evidence="2">Uncharacterized protein</fullName>
    </submittedName>
</protein>
<reference evidence="2 3" key="1">
    <citation type="submission" date="2024-06" db="EMBL/GenBank/DDBJ databases">
        <authorList>
            <person name="Li F."/>
        </authorList>
    </citation>
    <scope>NUCLEOTIDE SEQUENCE [LARGE SCALE GENOMIC DNA]</scope>
    <source>
        <strain evidence="2 3">GXAS 311</strain>
    </source>
</reference>
<evidence type="ECO:0000313" key="2">
    <source>
        <dbReference type="EMBL" id="MET1253805.1"/>
    </source>
</evidence>
<evidence type="ECO:0000256" key="1">
    <source>
        <dbReference type="SAM" id="MobiDB-lite"/>
    </source>
</evidence>
<proteinExistence type="predicted"/>
<gene>
    <name evidence="2" type="ORF">ABVT43_01585</name>
</gene>
<feature type="region of interest" description="Disordered" evidence="1">
    <location>
        <begin position="1"/>
        <end position="24"/>
    </location>
</feature>
<organism evidence="2 3">
    <name type="scientific">Aliikangiella maris</name>
    <dbReference type="NCBI Taxonomy" id="3162458"/>
    <lineage>
        <taxon>Bacteria</taxon>
        <taxon>Pseudomonadati</taxon>
        <taxon>Pseudomonadota</taxon>
        <taxon>Gammaproteobacteria</taxon>
        <taxon>Oceanospirillales</taxon>
        <taxon>Pleioneaceae</taxon>
        <taxon>Aliikangiella</taxon>
    </lineage>
</organism>
<keyword evidence="3" id="KW-1185">Reference proteome</keyword>
<evidence type="ECO:0000313" key="3">
    <source>
        <dbReference type="Proteomes" id="UP001548189"/>
    </source>
</evidence>
<name>A0ABV2BPE6_9GAMM</name>
<dbReference type="EMBL" id="JBEVCJ010000001">
    <property type="protein sequence ID" value="MET1253805.1"/>
    <property type="molecule type" value="Genomic_DNA"/>
</dbReference>
<dbReference type="Proteomes" id="UP001548189">
    <property type="component" value="Unassembled WGS sequence"/>
</dbReference>